<organism evidence="1 2">
    <name type="scientific">Macrolepiota fuliginosa MF-IS2</name>
    <dbReference type="NCBI Taxonomy" id="1400762"/>
    <lineage>
        <taxon>Eukaryota</taxon>
        <taxon>Fungi</taxon>
        <taxon>Dikarya</taxon>
        <taxon>Basidiomycota</taxon>
        <taxon>Agaricomycotina</taxon>
        <taxon>Agaricomycetes</taxon>
        <taxon>Agaricomycetidae</taxon>
        <taxon>Agaricales</taxon>
        <taxon>Agaricineae</taxon>
        <taxon>Agaricaceae</taxon>
        <taxon>Macrolepiota</taxon>
    </lineage>
</organism>
<evidence type="ECO:0000313" key="2">
    <source>
        <dbReference type="Proteomes" id="UP000807342"/>
    </source>
</evidence>
<dbReference type="EMBL" id="MU151084">
    <property type="protein sequence ID" value="KAF9451536.1"/>
    <property type="molecule type" value="Genomic_DNA"/>
</dbReference>
<evidence type="ECO:0000313" key="1">
    <source>
        <dbReference type="EMBL" id="KAF9451536.1"/>
    </source>
</evidence>
<gene>
    <name evidence="1" type="ORF">P691DRAFT_807660</name>
</gene>
<name>A0A9P6C494_9AGAR</name>
<dbReference type="AlphaFoldDB" id="A0A9P6C494"/>
<proteinExistence type="predicted"/>
<protein>
    <submittedName>
        <fullName evidence="1">Uncharacterized protein</fullName>
    </submittedName>
</protein>
<dbReference type="Proteomes" id="UP000807342">
    <property type="component" value="Unassembled WGS sequence"/>
</dbReference>
<reference evidence="1" key="1">
    <citation type="submission" date="2020-11" db="EMBL/GenBank/DDBJ databases">
        <authorList>
            <consortium name="DOE Joint Genome Institute"/>
            <person name="Ahrendt S."/>
            <person name="Riley R."/>
            <person name="Andreopoulos W."/>
            <person name="Labutti K."/>
            <person name="Pangilinan J."/>
            <person name="Ruiz-Duenas F.J."/>
            <person name="Barrasa J.M."/>
            <person name="Sanchez-Garcia M."/>
            <person name="Camarero S."/>
            <person name="Miyauchi S."/>
            <person name="Serrano A."/>
            <person name="Linde D."/>
            <person name="Babiker R."/>
            <person name="Drula E."/>
            <person name="Ayuso-Fernandez I."/>
            <person name="Pacheco R."/>
            <person name="Padilla G."/>
            <person name="Ferreira P."/>
            <person name="Barriuso J."/>
            <person name="Kellner H."/>
            <person name="Castanera R."/>
            <person name="Alfaro M."/>
            <person name="Ramirez L."/>
            <person name="Pisabarro A.G."/>
            <person name="Kuo A."/>
            <person name="Tritt A."/>
            <person name="Lipzen A."/>
            <person name="He G."/>
            <person name="Yan M."/>
            <person name="Ng V."/>
            <person name="Cullen D."/>
            <person name="Martin F."/>
            <person name="Rosso M.-N."/>
            <person name="Henrissat B."/>
            <person name="Hibbett D."/>
            <person name="Martinez A.T."/>
            <person name="Grigoriev I.V."/>
        </authorList>
    </citation>
    <scope>NUCLEOTIDE SEQUENCE</scope>
    <source>
        <strain evidence="1">MF-IS2</strain>
    </source>
</reference>
<keyword evidence="2" id="KW-1185">Reference proteome</keyword>
<accession>A0A9P6C494</accession>
<comment type="caution">
    <text evidence="1">The sequence shown here is derived from an EMBL/GenBank/DDBJ whole genome shotgun (WGS) entry which is preliminary data.</text>
</comment>
<sequence>MGWISGSSSSLSHALTNLMLEQSAATLCFLSAGCSGFTAFGGGLFRDMCVCVREYASSVLFKCWVGHRHQKNIIIPAMDTPGIEPGTARKQYEC</sequence>